<dbReference type="EMBL" id="JAIRBM010000010">
    <property type="protein sequence ID" value="MBZ6077572.1"/>
    <property type="molecule type" value="Genomic_DNA"/>
</dbReference>
<protein>
    <recommendedName>
        <fullName evidence="4">DNA-binding protein</fullName>
    </recommendedName>
</protein>
<sequence length="100" mass="11004">MDSSLGLHELVEKVQAPIRFLRRAEAANYVETHYGFPCSRQWLAKLAVVGGGPLYRKAGRTPIYAPSDLDRWAMDRIGAPQRSTSDVQSISSKSPDGDEG</sequence>
<organism evidence="2 3">
    <name type="scientific">Microvirga puerhi</name>
    <dbReference type="NCBI Taxonomy" id="2876078"/>
    <lineage>
        <taxon>Bacteria</taxon>
        <taxon>Pseudomonadati</taxon>
        <taxon>Pseudomonadota</taxon>
        <taxon>Alphaproteobacteria</taxon>
        <taxon>Hyphomicrobiales</taxon>
        <taxon>Methylobacteriaceae</taxon>
        <taxon>Microvirga</taxon>
    </lineage>
</organism>
<evidence type="ECO:0000256" key="1">
    <source>
        <dbReference type="SAM" id="MobiDB-lite"/>
    </source>
</evidence>
<feature type="compositionally biased region" description="Polar residues" evidence="1">
    <location>
        <begin position="81"/>
        <end position="94"/>
    </location>
</feature>
<feature type="region of interest" description="Disordered" evidence="1">
    <location>
        <begin position="77"/>
        <end position="100"/>
    </location>
</feature>
<gene>
    <name evidence="2" type="ORF">K9B37_14935</name>
</gene>
<name>A0ABS7VRD3_9HYPH</name>
<dbReference type="RefSeq" id="WP_224314092.1">
    <property type="nucleotide sequence ID" value="NZ_JAIRBM010000010.1"/>
</dbReference>
<keyword evidence="3" id="KW-1185">Reference proteome</keyword>
<evidence type="ECO:0008006" key="4">
    <source>
        <dbReference type="Google" id="ProtNLM"/>
    </source>
</evidence>
<dbReference type="Proteomes" id="UP000704176">
    <property type="component" value="Unassembled WGS sequence"/>
</dbReference>
<comment type="caution">
    <text evidence="2">The sequence shown here is derived from an EMBL/GenBank/DDBJ whole genome shotgun (WGS) entry which is preliminary data.</text>
</comment>
<accession>A0ABS7VRD3</accession>
<proteinExistence type="predicted"/>
<reference evidence="2 3" key="1">
    <citation type="submission" date="2021-09" db="EMBL/GenBank/DDBJ databases">
        <title>The complete genome sequence of a new microorganism.</title>
        <authorList>
            <person name="Zi Z."/>
        </authorList>
    </citation>
    <scope>NUCLEOTIDE SEQUENCE [LARGE SCALE GENOMIC DNA]</scope>
    <source>
        <strain evidence="2 3">WGZ8</strain>
    </source>
</reference>
<evidence type="ECO:0000313" key="3">
    <source>
        <dbReference type="Proteomes" id="UP000704176"/>
    </source>
</evidence>
<evidence type="ECO:0000313" key="2">
    <source>
        <dbReference type="EMBL" id="MBZ6077572.1"/>
    </source>
</evidence>